<dbReference type="RefSeq" id="WP_152283432.1">
    <property type="nucleotide sequence ID" value="NZ_WFLI01000018.1"/>
</dbReference>
<evidence type="ECO:0000313" key="2">
    <source>
        <dbReference type="EMBL" id="KAB8063857.1"/>
    </source>
</evidence>
<dbReference type="AlphaFoldDB" id="A0A6I1I8Y1"/>
<evidence type="ECO:0008006" key="4">
    <source>
        <dbReference type="Google" id="ProtNLM"/>
    </source>
</evidence>
<feature type="signal peptide" evidence="1">
    <location>
        <begin position="1"/>
        <end position="23"/>
    </location>
</feature>
<protein>
    <recommendedName>
        <fullName evidence="4">Secreted protein</fullName>
    </recommendedName>
</protein>
<feature type="chain" id="PRO_5026312139" description="Secreted protein" evidence="1">
    <location>
        <begin position="24"/>
        <end position="78"/>
    </location>
</feature>
<organism evidence="2 3">
    <name type="scientific">Janthinobacterium violaceinigrum</name>
    <dbReference type="NCBI Taxonomy" id="2654252"/>
    <lineage>
        <taxon>Bacteria</taxon>
        <taxon>Pseudomonadati</taxon>
        <taxon>Pseudomonadota</taxon>
        <taxon>Betaproteobacteria</taxon>
        <taxon>Burkholderiales</taxon>
        <taxon>Oxalobacteraceae</taxon>
        <taxon>Janthinobacterium</taxon>
    </lineage>
</organism>
<name>A0A6I1I8Y1_9BURK</name>
<gene>
    <name evidence="2" type="ORF">GCN75_16530</name>
</gene>
<reference evidence="2 3" key="1">
    <citation type="submission" date="2019-10" db="EMBL/GenBank/DDBJ databases">
        <title>Three novel species isolated from a subtropical stream in China.</title>
        <authorList>
            <person name="Lu H."/>
        </authorList>
    </citation>
    <scope>NUCLEOTIDE SEQUENCE [LARGE SCALE GENOMIC DNA]</scope>
    <source>
        <strain evidence="2 3">FT13W</strain>
    </source>
</reference>
<comment type="caution">
    <text evidence="2">The sequence shown here is derived from an EMBL/GenBank/DDBJ whole genome shotgun (WGS) entry which is preliminary data.</text>
</comment>
<keyword evidence="1" id="KW-0732">Signal</keyword>
<evidence type="ECO:0000313" key="3">
    <source>
        <dbReference type="Proteomes" id="UP000468717"/>
    </source>
</evidence>
<dbReference type="EMBL" id="WFLI01000018">
    <property type="protein sequence ID" value="KAB8063857.1"/>
    <property type="molecule type" value="Genomic_DNA"/>
</dbReference>
<dbReference type="Proteomes" id="UP000468717">
    <property type="component" value="Unassembled WGS sequence"/>
</dbReference>
<keyword evidence="3" id="KW-1185">Reference proteome</keyword>
<evidence type="ECO:0000256" key="1">
    <source>
        <dbReference type="SAM" id="SignalP"/>
    </source>
</evidence>
<accession>A0A6I1I8Y1</accession>
<sequence length="78" mass="8160">MTPLKLAVLPALFALAVCQTTTAGTVSSASFQATLVIHEVCTVSTQRAPAQVHCRHNTPYQLHQQAAPSGGGLITVTF</sequence>
<proteinExistence type="predicted"/>